<dbReference type="OrthoDB" id="362857at2"/>
<evidence type="ECO:0000313" key="3">
    <source>
        <dbReference type="Proteomes" id="UP000234653"/>
    </source>
</evidence>
<dbReference type="Proteomes" id="UP000234653">
    <property type="component" value="Chromosome"/>
</dbReference>
<evidence type="ECO:0000256" key="1">
    <source>
        <dbReference type="ARBA" id="ARBA00022649"/>
    </source>
</evidence>
<accession>A0A2K9HKG3</accession>
<keyword evidence="3" id="KW-1185">Reference proteome</keyword>
<proteinExistence type="predicted"/>
<reference evidence="2 3" key="1">
    <citation type="submission" date="2016-12" db="EMBL/GenBank/DDBJ databases">
        <title>The whole genome sequencing and assembly of Lactobacillus alimentarius DSM 20249T strain.</title>
        <authorList>
            <person name="Lee Y.-J."/>
            <person name="Yi H."/>
            <person name="Bahn Y.-S."/>
            <person name="Kim J.F."/>
            <person name="Lee D.-W."/>
        </authorList>
    </citation>
    <scope>NUCLEOTIDE SEQUENCE [LARGE SCALE GENOMIC DNA]</scope>
    <source>
        <strain evidence="2 3">DSM 20249</strain>
    </source>
</reference>
<dbReference type="KEGG" id="lali:LA20249_09135"/>
<dbReference type="Gene3D" id="3.30.2310.20">
    <property type="entry name" value="RelE-like"/>
    <property type="match status" value="1"/>
</dbReference>
<organism evidence="2 3">
    <name type="scientific">Companilactobacillus alimentarius DSM 20249</name>
    <dbReference type="NCBI Taxonomy" id="1423720"/>
    <lineage>
        <taxon>Bacteria</taxon>
        <taxon>Bacillati</taxon>
        <taxon>Bacillota</taxon>
        <taxon>Bacilli</taxon>
        <taxon>Lactobacillales</taxon>
        <taxon>Lactobacillaceae</taxon>
        <taxon>Companilactobacillus</taxon>
    </lineage>
</organism>
<protein>
    <recommendedName>
        <fullName evidence="4">Addiction module toxin RelE</fullName>
    </recommendedName>
</protein>
<gene>
    <name evidence="2" type="ORF">LA20249_09135</name>
</gene>
<keyword evidence="1" id="KW-1277">Toxin-antitoxin system</keyword>
<dbReference type="EMBL" id="CP018867">
    <property type="protein sequence ID" value="AUI72336.1"/>
    <property type="molecule type" value="Genomic_DNA"/>
</dbReference>
<evidence type="ECO:0008006" key="4">
    <source>
        <dbReference type="Google" id="ProtNLM"/>
    </source>
</evidence>
<evidence type="ECO:0000313" key="2">
    <source>
        <dbReference type="EMBL" id="AUI72336.1"/>
    </source>
</evidence>
<dbReference type="InterPro" id="IPR007712">
    <property type="entry name" value="RelE/ParE_toxin"/>
</dbReference>
<sequence length="105" mass="12598">MYKVEISKGYEFDYMMIESNLRVNNYSDDRINKLLNKIDYQIDLLAETPGMGIRLEKHTQIPNDFRFLVCEDYLQFYKVYEKEKTVRVLRLINGRTDYLSNLGLI</sequence>
<dbReference type="Pfam" id="PF05016">
    <property type="entry name" value="ParE_toxin"/>
    <property type="match status" value="1"/>
</dbReference>
<name>A0A2K9HKG3_9LACO</name>
<dbReference type="InterPro" id="IPR035093">
    <property type="entry name" value="RelE/ParE_toxin_dom_sf"/>
</dbReference>
<dbReference type="AlphaFoldDB" id="A0A2K9HKG3"/>